<dbReference type="CDD" id="cd01169">
    <property type="entry name" value="HMPP_kinase"/>
    <property type="match status" value="1"/>
</dbReference>
<evidence type="ECO:0000313" key="4">
    <source>
        <dbReference type="Proteomes" id="UP000076969"/>
    </source>
</evidence>
<dbReference type="AlphaFoldDB" id="A0A172WIK4"/>
<feature type="domain" description="Thiamine-phosphate synthase ThiN" evidence="2">
    <location>
        <begin position="263"/>
        <end position="426"/>
    </location>
</feature>
<dbReference type="KEGG" id="tpie:A7C91_09065"/>
<accession>A0A172WIK4</accession>
<dbReference type="PANTHER" id="PTHR20858:SF17">
    <property type="entry name" value="HYDROXYMETHYLPYRIMIDINE_PHOSPHOMETHYLPYRIMIDINE KINASE THI20-RELATED"/>
    <property type="match status" value="1"/>
</dbReference>
<dbReference type="Gene3D" id="3.40.225.10">
    <property type="entry name" value="Class II aldolase/adducin N-terminal domain"/>
    <property type="match status" value="1"/>
</dbReference>
<reference evidence="4" key="1">
    <citation type="journal article" date="2016" name="Syst. Appl. Microbiol.">
        <title>Thermococcus piezophilus sp. nov., a novel hyperthermophilic and piezophilic archaeon with a broad pressure range for growth, isolated from a deepest hydrothermal vent at the Mid-Cayman Rise.</title>
        <authorList>
            <person name="Dalmasso C."/>
            <person name="Oger P."/>
            <person name="Selva G."/>
            <person name="Courtine D."/>
            <person name="L'Haridon S."/>
            <person name="Garlaschelli A."/>
            <person name="Roussel E."/>
            <person name="Miyazaki J."/>
            <person name="Reveillaud J."/>
            <person name="Jebbar M."/>
            <person name="Takai K."/>
            <person name="Maignien L."/>
            <person name="Alain K."/>
        </authorList>
    </citation>
    <scope>NUCLEOTIDE SEQUENCE [LARGE SCALE GENOMIC DNA]</scope>
    <source>
        <strain evidence="4">CDGS</strain>
    </source>
</reference>
<dbReference type="GO" id="GO:0009228">
    <property type="term" value="P:thiamine biosynthetic process"/>
    <property type="evidence" value="ECO:0007669"/>
    <property type="project" value="InterPro"/>
</dbReference>
<dbReference type="RefSeq" id="WP_068666825.1">
    <property type="nucleotide sequence ID" value="NZ_CP015520.1"/>
</dbReference>
<dbReference type="NCBIfam" id="TIGR00097">
    <property type="entry name" value="HMP-P_kinase"/>
    <property type="match status" value="1"/>
</dbReference>
<dbReference type="OrthoDB" id="43786at2157"/>
<evidence type="ECO:0000259" key="2">
    <source>
        <dbReference type="Pfam" id="PF10120"/>
    </source>
</evidence>
<dbReference type="PANTHER" id="PTHR20858">
    <property type="entry name" value="PHOSPHOMETHYLPYRIMIDINE KINASE"/>
    <property type="match status" value="1"/>
</dbReference>
<proteinExistence type="predicted"/>
<sequence length="436" mass="47722">MAVLIIAGLDTGGGAGIAADIKTVSALGLHPLPILSAVTYQNPDGVRGYHVLPPELIRGEIRAVKDFFEIEAVKIGMLGNGEAVRIVAEETGGLLRVLDPVLASSIGHPLIDLEGIETLKDLLIPGSIVTPNVPEAEKLTGMKVSSVEGMKKAARILVEEFGAKAAVVNGGHLDYTDVLYWNGEFYEFRGEMIEGFTHGTGCAFSSALASLLAKGMELPEAVEEAKRFVETAIRFSSREGKCINPLAPLEIDVERWRTYSGLKNEVKRLMKMGELLNPLVPEVGTNFAYATPQGEVFAVNGRIVRYGKTIKPVGPVELNASDHLKRALLKFREFYPEVRAVINLRYSRELIERAEKLGLMVSFYDRREEPGDVKAREGGTIPWGIETAIRRVGDRPDVIYHLGDWGKEPMVLIFGENPLKVLEKVKGLLDVPRGQS</sequence>
<dbReference type="STRING" id="1712654.A7C91_09065"/>
<evidence type="ECO:0000313" key="3">
    <source>
        <dbReference type="EMBL" id="ANF23303.1"/>
    </source>
</evidence>
<dbReference type="GO" id="GO:0008902">
    <property type="term" value="F:hydroxymethylpyrimidine kinase activity"/>
    <property type="evidence" value="ECO:0007669"/>
    <property type="project" value="TreeGrafter"/>
</dbReference>
<dbReference type="EMBL" id="CP015520">
    <property type="protein sequence ID" value="ANF23303.1"/>
    <property type="molecule type" value="Genomic_DNA"/>
</dbReference>
<name>A0A172WIK4_9EURY</name>
<organism evidence="3 4">
    <name type="scientific">Thermococcus piezophilus</name>
    <dbReference type="NCBI Taxonomy" id="1712654"/>
    <lineage>
        <taxon>Archaea</taxon>
        <taxon>Methanobacteriati</taxon>
        <taxon>Methanobacteriota</taxon>
        <taxon>Thermococci</taxon>
        <taxon>Thermococcales</taxon>
        <taxon>Thermococcaceae</taxon>
        <taxon>Thermococcus</taxon>
    </lineage>
</organism>
<dbReference type="Proteomes" id="UP000076969">
    <property type="component" value="Chromosome"/>
</dbReference>
<protein>
    <submittedName>
        <fullName evidence="3">Bifunctional hydroxymethylpyrimidine kinase/phosphomethylpyrimidine kinase</fullName>
    </submittedName>
</protein>
<dbReference type="GO" id="GO:0008972">
    <property type="term" value="F:phosphomethylpyrimidine kinase activity"/>
    <property type="evidence" value="ECO:0007669"/>
    <property type="project" value="InterPro"/>
</dbReference>
<dbReference type="Gene3D" id="3.40.1190.20">
    <property type="match status" value="1"/>
</dbReference>
<dbReference type="SUPFAM" id="SSF53613">
    <property type="entry name" value="Ribokinase-like"/>
    <property type="match status" value="1"/>
</dbReference>
<dbReference type="GO" id="GO:0005829">
    <property type="term" value="C:cytosol"/>
    <property type="evidence" value="ECO:0007669"/>
    <property type="project" value="TreeGrafter"/>
</dbReference>
<keyword evidence="4" id="KW-1185">Reference proteome</keyword>
<dbReference type="InterPro" id="IPR036409">
    <property type="entry name" value="Aldolase_II/adducin_N_sf"/>
</dbReference>
<dbReference type="InterPro" id="IPR029056">
    <property type="entry name" value="Ribokinase-like"/>
</dbReference>
<dbReference type="GeneID" id="28496341"/>
<dbReference type="InterPro" id="IPR004399">
    <property type="entry name" value="HMP/HMP-P_kinase_dom"/>
</dbReference>
<dbReference type="InterPro" id="IPR019293">
    <property type="entry name" value="ThiN"/>
</dbReference>
<keyword evidence="3" id="KW-0418">Kinase</keyword>
<dbReference type="InterPro" id="IPR013749">
    <property type="entry name" value="PM/HMP-P_kinase-1"/>
</dbReference>
<gene>
    <name evidence="3" type="ORF">A7C91_09065</name>
</gene>
<keyword evidence="3" id="KW-0808">Transferase</keyword>
<dbReference type="SUPFAM" id="SSF53639">
    <property type="entry name" value="AraD/HMP-PK domain-like"/>
    <property type="match status" value="1"/>
</dbReference>
<dbReference type="Pfam" id="PF08543">
    <property type="entry name" value="Phos_pyr_kin"/>
    <property type="match status" value="1"/>
</dbReference>
<evidence type="ECO:0000259" key="1">
    <source>
        <dbReference type="Pfam" id="PF08543"/>
    </source>
</evidence>
<dbReference type="Pfam" id="PF10120">
    <property type="entry name" value="ThiN"/>
    <property type="match status" value="1"/>
</dbReference>
<feature type="domain" description="Pyridoxamine kinase/Phosphomethylpyrimidine kinase" evidence="1">
    <location>
        <begin position="10"/>
        <end position="245"/>
    </location>
</feature>